<dbReference type="Proteomes" id="UP000319026">
    <property type="component" value="Unassembled WGS sequence"/>
</dbReference>
<dbReference type="Proteomes" id="UP000315444">
    <property type="component" value="Unassembled WGS sequence"/>
</dbReference>
<protein>
    <submittedName>
        <fullName evidence="4">Cupin domain-containing protein</fullName>
    </submittedName>
</protein>
<evidence type="ECO:0000259" key="1">
    <source>
        <dbReference type="Pfam" id="PF07883"/>
    </source>
</evidence>
<name>A0A2K9H5V1_BACFG</name>
<dbReference type="Proteomes" id="UP000501467">
    <property type="component" value="Chromosome"/>
</dbReference>
<evidence type="ECO:0000313" key="8">
    <source>
        <dbReference type="Proteomes" id="UP000501467"/>
    </source>
</evidence>
<reference evidence="5" key="4">
    <citation type="submission" date="2022-08" db="EMBL/GenBank/DDBJ databases">
        <title>Genome Sequencing of Bacteroides fragilis Group Isolates with Nanopore Technology.</title>
        <authorList>
            <person name="Tisza M.J."/>
            <person name="Smith D."/>
            <person name="Dekker J.P."/>
        </authorList>
    </citation>
    <scope>NUCLEOTIDE SEQUENCE</scope>
    <source>
        <strain evidence="5">BFG-70</strain>
    </source>
</reference>
<evidence type="ECO:0000313" key="4">
    <source>
        <dbReference type="EMBL" id="TWV48346.1"/>
    </source>
</evidence>
<dbReference type="InterPro" id="IPR011051">
    <property type="entry name" value="RmlC_Cupin_sf"/>
</dbReference>
<dbReference type="RefSeq" id="WP_008659878.1">
    <property type="nucleotide sequence ID" value="NZ_CP018937.1"/>
</dbReference>
<feature type="domain" description="Cupin type-2" evidence="1">
    <location>
        <begin position="32"/>
        <end position="97"/>
    </location>
</feature>
<reference evidence="2 8" key="3">
    <citation type="submission" date="2020-05" db="EMBL/GenBank/DDBJ databases">
        <title>FDA dAtabase for Regulatory Grade micrObial Sequences (FDA-ARGOS): Supporting development and validation of Infectious Disease Dx tests.</title>
        <authorList>
            <person name="Bojja K."/>
            <person name="Kessler A."/>
            <person name="Tallon L."/>
            <person name="Sadzewicz L."/>
            <person name="Zhao X."/>
            <person name="Vavikolanu K."/>
            <person name="Mehta A."/>
            <person name="Aluvathingal J."/>
            <person name="Nadendla S."/>
            <person name="Myers T."/>
            <person name="Yan Y."/>
            <person name="Sichtig H."/>
        </authorList>
    </citation>
    <scope>NUCLEOTIDE SEQUENCE [LARGE SCALE GENOMIC DNA]</scope>
    <source>
        <strain evidence="2 8">FDAARGOS_763</strain>
    </source>
</reference>
<dbReference type="Pfam" id="PF07883">
    <property type="entry name" value="Cupin_2"/>
    <property type="match status" value="1"/>
</dbReference>
<dbReference type="AlphaFoldDB" id="A0A2K9H5V1"/>
<evidence type="ECO:0000313" key="5">
    <source>
        <dbReference type="EMBL" id="UVR54922.1"/>
    </source>
</evidence>
<dbReference type="EMBL" id="CP054003">
    <property type="protein sequence ID" value="QKH87309.1"/>
    <property type="molecule type" value="Genomic_DNA"/>
</dbReference>
<evidence type="ECO:0000313" key="3">
    <source>
        <dbReference type="EMBL" id="TWV41041.1"/>
    </source>
</evidence>
<proteinExistence type="predicted"/>
<dbReference type="EMBL" id="VOHV01000005">
    <property type="protein sequence ID" value="TWV41041.1"/>
    <property type="molecule type" value="Genomic_DNA"/>
</dbReference>
<evidence type="ECO:0000313" key="6">
    <source>
        <dbReference type="Proteomes" id="UP000315444"/>
    </source>
</evidence>
<gene>
    <name evidence="2" type="ORF">FOC69_12720</name>
    <name evidence="4" type="ORF">FSA03_13100</name>
    <name evidence="3" type="ORF">FSA06_12925</name>
    <name evidence="5" type="ORF">NXX45_14370</name>
</gene>
<evidence type="ECO:0000313" key="7">
    <source>
        <dbReference type="Proteomes" id="UP000319026"/>
    </source>
</evidence>
<dbReference type="Proteomes" id="UP001060330">
    <property type="component" value="Chromosome"/>
</dbReference>
<dbReference type="EMBL" id="CP103216">
    <property type="protein sequence ID" value="UVR54922.1"/>
    <property type="molecule type" value="Genomic_DNA"/>
</dbReference>
<sequence>MKKSTVTRTDLLTVHLHDKQSLSKVEIKKIVIPQKGKADYHLHSCPVVGYVVSGTLLFQIEGQSSYLIKAGEAFYEPKNQPILHFDNASDSTPLIFVAYYLLEGDEDLITLLPHDDLL</sequence>
<reference evidence="4 7" key="1">
    <citation type="submission" date="2019-07" db="EMBL/GenBank/DDBJ databases">
        <title>Genome Sequencing of Bacteroides fragilis.</title>
        <authorList>
            <person name="Pinto K.M."/>
            <person name="Ruoff K.L."/>
            <person name="Price C.E."/>
            <person name="Valls R.A."/>
            <person name="O'Toole G.A."/>
        </authorList>
    </citation>
    <scope>NUCLEOTIDE SEQUENCE [LARGE SCALE GENOMIC DNA]</scope>
    <source>
        <strain evidence="4 7">AD135F_3B</strain>
    </source>
</reference>
<dbReference type="InterPro" id="IPR014710">
    <property type="entry name" value="RmlC-like_jellyroll"/>
</dbReference>
<dbReference type="PANTHER" id="PTHR38599">
    <property type="entry name" value="CUPIN DOMAIN PROTEIN (AFU_ORTHOLOGUE AFUA_3G13620)"/>
    <property type="match status" value="1"/>
</dbReference>
<dbReference type="SUPFAM" id="SSF51182">
    <property type="entry name" value="RmlC-like cupins"/>
    <property type="match status" value="1"/>
</dbReference>
<dbReference type="InterPro" id="IPR013096">
    <property type="entry name" value="Cupin_2"/>
</dbReference>
<accession>A0A2K9H5V1</accession>
<dbReference type="PANTHER" id="PTHR38599:SF1">
    <property type="entry name" value="CUPIN DOMAIN PROTEIN (AFU_ORTHOLOGUE AFUA_3G13620)"/>
    <property type="match status" value="1"/>
</dbReference>
<organism evidence="4 7">
    <name type="scientific">Bacteroides fragilis</name>
    <dbReference type="NCBI Taxonomy" id="817"/>
    <lineage>
        <taxon>Bacteria</taxon>
        <taxon>Pseudomonadati</taxon>
        <taxon>Bacteroidota</taxon>
        <taxon>Bacteroidia</taxon>
        <taxon>Bacteroidales</taxon>
        <taxon>Bacteroidaceae</taxon>
        <taxon>Bacteroides</taxon>
    </lineage>
</organism>
<evidence type="ECO:0000313" key="2">
    <source>
        <dbReference type="EMBL" id="QKH87309.1"/>
    </source>
</evidence>
<reference evidence="3 6" key="2">
    <citation type="submission" date="2019-07" db="EMBL/GenBank/DDBJ databases">
        <title>Genome sequencing of Bacteroides fragilis.</title>
        <authorList>
            <person name="Galasyn E.V."/>
            <person name="Ruoff K.L."/>
            <person name="Price C.E."/>
            <person name="Valls R.A."/>
            <person name="O'Toole G.A."/>
        </authorList>
    </citation>
    <scope>NUCLEOTIDE SEQUENCE [LARGE SCALE GENOMIC DNA]</scope>
    <source>
        <strain evidence="3 6">AD135F_1B</strain>
    </source>
</reference>
<dbReference type="EMBL" id="VOHT01000005">
    <property type="protein sequence ID" value="TWV48346.1"/>
    <property type="molecule type" value="Genomic_DNA"/>
</dbReference>
<dbReference type="Gene3D" id="2.60.120.10">
    <property type="entry name" value="Jelly Rolls"/>
    <property type="match status" value="1"/>
</dbReference>